<evidence type="ECO:0000259" key="1">
    <source>
        <dbReference type="Pfam" id="PF05036"/>
    </source>
</evidence>
<dbReference type="Proteomes" id="UP001231445">
    <property type="component" value="Chromosome"/>
</dbReference>
<dbReference type="AlphaFoldDB" id="A0A9Y2B4K9"/>
<proteinExistence type="predicted"/>
<dbReference type="Pfam" id="PF05036">
    <property type="entry name" value="SPOR"/>
    <property type="match status" value="1"/>
</dbReference>
<organism evidence="2 3">
    <name type="scientific">Altererythrobacter rubellus</name>
    <dbReference type="NCBI Taxonomy" id="2173831"/>
    <lineage>
        <taxon>Bacteria</taxon>
        <taxon>Pseudomonadati</taxon>
        <taxon>Pseudomonadota</taxon>
        <taxon>Alphaproteobacteria</taxon>
        <taxon>Sphingomonadales</taxon>
        <taxon>Erythrobacteraceae</taxon>
        <taxon>Altererythrobacter</taxon>
    </lineage>
</organism>
<keyword evidence="3" id="KW-1185">Reference proteome</keyword>
<reference evidence="2 3" key="1">
    <citation type="submission" date="2023-06" db="EMBL/GenBank/DDBJ databases">
        <title>Altererythrobacter rubellus NBRC 112769 genome.</title>
        <authorList>
            <person name="Zhang K."/>
        </authorList>
    </citation>
    <scope>NUCLEOTIDE SEQUENCE [LARGE SCALE GENOMIC DNA]</scope>
    <source>
        <strain evidence="2 3">NBRC 112769</strain>
    </source>
</reference>
<dbReference type="GO" id="GO:0042834">
    <property type="term" value="F:peptidoglycan binding"/>
    <property type="evidence" value="ECO:0007669"/>
    <property type="project" value="InterPro"/>
</dbReference>
<dbReference type="RefSeq" id="WP_285977010.1">
    <property type="nucleotide sequence ID" value="NZ_CP127221.1"/>
</dbReference>
<dbReference type="KEGG" id="arue:QQX03_10620"/>
<dbReference type="EMBL" id="CP127221">
    <property type="protein sequence ID" value="WIW96707.1"/>
    <property type="molecule type" value="Genomic_DNA"/>
</dbReference>
<evidence type="ECO:0000313" key="3">
    <source>
        <dbReference type="Proteomes" id="UP001231445"/>
    </source>
</evidence>
<evidence type="ECO:0000313" key="2">
    <source>
        <dbReference type="EMBL" id="WIW96707.1"/>
    </source>
</evidence>
<accession>A0A9Y2B4K9</accession>
<gene>
    <name evidence="2" type="ORF">QQX03_10620</name>
</gene>
<feature type="domain" description="SPOR" evidence="1">
    <location>
        <begin position="4"/>
        <end position="54"/>
    </location>
</feature>
<protein>
    <submittedName>
        <fullName evidence="2">SPOR domain-containing protein</fullName>
    </submittedName>
</protein>
<name>A0A9Y2B4K9_9SPHN</name>
<sequence length="75" mass="7784">MYQSRHSQLDGRDLVITQAEVDGKTYYRVAAAGFSARGAASMCATLKAGGAGCIAHAESSPLPGAIDRGVRLSSR</sequence>
<dbReference type="InterPro" id="IPR007730">
    <property type="entry name" value="SPOR-like_dom"/>
</dbReference>